<sequence length="360" mass="39557">MKLTKAWLIGLLIGLAFIVTACGGSQEKNQEKKETSSQSTQAEQSQSKKNETVRVLYSDSVFSLTTIVGLEKGFFAEEGLNVNAMPLSSGGMTVSGLIGKSADFAVGSFARFLDAVNKDLPIIAVGVTTKGFQGYVIVPPDSNAKSIEDLKGKDIAVQMGSGTSSVFLRYLESKGLSPKDFKIREMDTELIPAAFEAKQVAAGVPWDPFATQIIEKGVGKVLLTPKDLAEPVKATYAFPLLTLEETIKKRPEMVQKFLNAWVKSLDFIHHNREEAIDILRAAFVNQVGLNVSREAVKNMVETTYYTESTFDDEDIKDAYESARIFYDFGITKNAPPSLEKIKAHVNNTFAEKAEAQFRKK</sequence>
<dbReference type="CDD" id="cd01008">
    <property type="entry name" value="PBP2_NrtA_SsuA_CpmA_like"/>
    <property type="match status" value="1"/>
</dbReference>
<evidence type="ECO:0000259" key="5">
    <source>
        <dbReference type="Pfam" id="PF09084"/>
    </source>
</evidence>
<protein>
    <submittedName>
        <fullName evidence="6">Aliphatic sulfonates-binding protein</fullName>
    </submittedName>
</protein>
<gene>
    <name evidence="6" type="primary">ssuA_1</name>
    <name evidence="6" type="ORF">MOST_04310</name>
</gene>
<keyword evidence="7" id="KW-1185">Reference proteome</keyword>
<evidence type="ECO:0000313" key="7">
    <source>
        <dbReference type="Proteomes" id="UP000239430"/>
    </source>
</evidence>
<keyword evidence="3 4" id="KW-0732">Signal</keyword>
<organism evidence="6 7">
    <name type="scientific">Neomoorella stamsii</name>
    <dbReference type="NCBI Taxonomy" id="1266720"/>
    <lineage>
        <taxon>Bacteria</taxon>
        <taxon>Bacillati</taxon>
        <taxon>Bacillota</taxon>
        <taxon>Clostridia</taxon>
        <taxon>Neomoorellales</taxon>
        <taxon>Neomoorellaceae</taxon>
        <taxon>Neomoorella</taxon>
    </lineage>
</organism>
<evidence type="ECO:0000256" key="3">
    <source>
        <dbReference type="ARBA" id="ARBA00022729"/>
    </source>
</evidence>
<feature type="signal peptide" evidence="4">
    <location>
        <begin position="1"/>
        <end position="21"/>
    </location>
</feature>
<evidence type="ECO:0000313" key="6">
    <source>
        <dbReference type="EMBL" id="PRR76662.1"/>
    </source>
</evidence>
<dbReference type="Proteomes" id="UP000239430">
    <property type="component" value="Unassembled WGS sequence"/>
</dbReference>
<comment type="caution">
    <text evidence="6">The sequence shown here is derived from an EMBL/GenBank/DDBJ whole genome shotgun (WGS) entry which is preliminary data.</text>
</comment>
<dbReference type="PROSITE" id="PS51257">
    <property type="entry name" value="PROKAR_LIPOPROTEIN"/>
    <property type="match status" value="1"/>
</dbReference>
<dbReference type="PANTHER" id="PTHR30024">
    <property type="entry name" value="ALIPHATIC SULFONATES-BINDING PROTEIN-RELATED"/>
    <property type="match status" value="1"/>
</dbReference>
<proteinExistence type="inferred from homology"/>
<dbReference type="Pfam" id="PF09084">
    <property type="entry name" value="NMT1"/>
    <property type="match status" value="1"/>
</dbReference>
<feature type="domain" description="SsuA/THI5-like" evidence="5">
    <location>
        <begin position="66"/>
        <end position="275"/>
    </location>
</feature>
<evidence type="ECO:0000256" key="2">
    <source>
        <dbReference type="ARBA" id="ARBA00010742"/>
    </source>
</evidence>
<dbReference type="PANTHER" id="PTHR30024:SF47">
    <property type="entry name" value="TAURINE-BINDING PERIPLASMIC PROTEIN"/>
    <property type="match status" value="1"/>
</dbReference>
<accession>A0A9X7P7I3</accession>
<dbReference type="InterPro" id="IPR015168">
    <property type="entry name" value="SsuA/THI5"/>
</dbReference>
<evidence type="ECO:0000256" key="1">
    <source>
        <dbReference type="ARBA" id="ARBA00004418"/>
    </source>
</evidence>
<dbReference type="SUPFAM" id="SSF53850">
    <property type="entry name" value="Periplasmic binding protein-like II"/>
    <property type="match status" value="1"/>
</dbReference>
<reference evidence="6 7" key="1">
    <citation type="submission" date="2018-03" db="EMBL/GenBank/DDBJ databases">
        <title>Genome sequence of Moorella stamsii DSM 26217.</title>
        <authorList>
            <person name="Poehlein A."/>
            <person name="Daniel R."/>
        </authorList>
    </citation>
    <scope>NUCLEOTIDE SEQUENCE [LARGE SCALE GENOMIC DNA]</scope>
    <source>
        <strain evidence="7">DSM 26217</strain>
    </source>
</reference>
<dbReference type="RefSeq" id="WP_054936049.1">
    <property type="nucleotide sequence ID" value="NZ_PVXL01000020.1"/>
</dbReference>
<dbReference type="EMBL" id="PVXL01000020">
    <property type="protein sequence ID" value="PRR76662.1"/>
    <property type="molecule type" value="Genomic_DNA"/>
</dbReference>
<name>A0A9X7P7I3_9FIRM</name>
<feature type="chain" id="PRO_5040993498" evidence="4">
    <location>
        <begin position="22"/>
        <end position="360"/>
    </location>
</feature>
<evidence type="ECO:0000256" key="4">
    <source>
        <dbReference type="SAM" id="SignalP"/>
    </source>
</evidence>
<dbReference type="Gene3D" id="3.40.190.10">
    <property type="entry name" value="Periplasmic binding protein-like II"/>
    <property type="match status" value="2"/>
</dbReference>
<dbReference type="GO" id="GO:0042597">
    <property type="term" value="C:periplasmic space"/>
    <property type="evidence" value="ECO:0007669"/>
    <property type="project" value="UniProtKB-SubCell"/>
</dbReference>
<comment type="similarity">
    <text evidence="2">Belongs to the bacterial solute-binding protein SsuA/TauA family.</text>
</comment>
<dbReference type="AlphaFoldDB" id="A0A9X7P7I3"/>
<comment type="subcellular location">
    <subcellularLocation>
        <location evidence="1">Periplasm</location>
    </subcellularLocation>
</comment>